<keyword evidence="1" id="KW-0812">Transmembrane</keyword>
<accession>A0A177K7Y1</accession>
<reference evidence="2 3" key="1">
    <citation type="submission" date="2016-02" db="EMBL/GenBank/DDBJ databases">
        <authorList>
            <person name="Wen L."/>
            <person name="He K."/>
            <person name="Yang H."/>
        </authorList>
    </citation>
    <scope>NUCLEOTIDE SEQUENCE [LARGE SCALE GENOMIC DNA]</scope>
    <source>
        <strain evidence="2 3">CD11_3</strain>
    </source>
</reference>
<dbReference type="RefSeq" id="WP_064003446.1">
    <property type="nucleotide sequence ID" value="NZ_LSTV01000004.1"/>
</dbReference>
<proteinExistence type="predicted"/>
<keyword evidence="1" id="KW-1133">Transmembrane helix</keyword>
<sequence length="145" mass="15038">MSLITLADAMGRTRTLTRTFLVMIAITAGIVAGLLAMHSLNSHATSTGHLDTVTTAPAASHHAQDAAPVGEPAAGECDDCAGGHDTMMWLACVLGLLVTVLILARITGNWRTTDPDRGSLTVSLWPGCLAPVPPPSLIVLCISRT</sequence>
<dbReference type="AlphaFoldDB" id="A0A177K7Y1"/>
<organism evidence="2 3">
    <name type="scientific">Microbacterium oleivorans</name>
    <dbReference type="NCBI Taxonomy" id="273677"/>
    <lineage>
        <taxon>Bacteria</taxon>
        <taxon>Bacillati</taxon>
        <taxon>Actinomycetota</taxon>
        <taxon>Actinomycetes</taxon>
        <taxon>Micrococcales</taxon>
        <taxon>Microbacteriaceae</taxon>
        <taxon>Microbacterium</taxon>
    </lineage>
</organism>
<gene>
    <name evidence="2" type="ORF">AYL44_11600</name>
</gene>
<feature type="transmembrane region" description="Helical" evidence="1">
    <location>
        <begin position="20"/>
        <end position="40"/>
    </location>
</feature>
<evidence type="ECO:0000313" key="2">
    <source>
        <dbReference type="EMBL" id="OAH49493.1"/>
    </source>
</evidence>
<dbReference type="Pfam" id="PF19650">
    <property type="entry name" value="DUF6153"/>
    <property type="match status" value="1"/>
</dbReference>
<dbReference type="Proteomes" id="UP000076998">
    <property type="component" value="Unassembled WGS sequence"/>
</dbReference>
<evidence type="ECO:0000313" key="3">
    <source>
        <dbReference type="Proteomes" id="UP000076998"/>
    </source>
</evidence>
<feature type="transmembrane region" description="Helical" evidence="1">
    <location>
        <begin position="88"/>
        <end position="107"/>
    </location>
</feature>
<dbReference type="OrthoDB" id="5073774at2"/>
<comment type="caution">
    <text evidence="2">The sequence shown here is derived from an EMBL/GenBank/DDBJ whole genome shotgun (WGS) entry which is preliminary data.</text>
</comment>
<evidence type="ECO:0000256" key="1">
    <source>
        <dbReference type="SAM" id="Phobius"/>
    </source>
</evidence>
<name>A0A177K7Y1_9MICO</name>
<keyword evidence="1" id="KW-0472">Membrane</keyword>
<dbReference type="InterPro" id="IPR046151">
    <property type="entry name" value="DUF6153"/>
</dbReference>
<dbReference type="EMBL" id="LSTV01000004">
    <property type="protein sequence ID" value="OAH49493.1"/>
    <property type="molecule type" value="Genomic_DNA"/>
</dbReference>
<protein>
    <submittedName>
        <fullName evidence="2">Uncharacterized protein</fullName>
    </submittedName>
</protein>